<name>A0A1H0U370_PSERE</name>
<dbReference type="Proteomes" id="UP000198549">
    <property type="component" value="Chromosome I"/>
</dbReference>
<dbReference type="EMBL" id="MSTQ01000002">
    <property type="protein sequence ID" value="OLU05503.1"/>
    <property type="molecule type" value="Genomic_DNA"/>
</dbReference>
<reference evidence="3 5" key="1">
    <citation type="submission" date="2016-10" db="EMBL/GenBank/DDBJ databases">
        <authorList>
            <person name="de Groot N.N."/>
        </authorList>
    </citation>
    <scope>NUCLEOTIDE SEQUENCE [LARGE SCALE GENOMIC DNA]</scope>
    <source>
        <strain evidence="3 5">BS3776</strain>
    </source>
</reference>
<dbReference type="InterPro" id="IPR046373">
    <property type="entry name" value="Acyl-CoA_Oxase/DH_mid-dom_sf"/>
</dbReference>
<evidence type="ECO:0000313" key="6">
    <source>
        <dbReference type="Proteomes" id="UP000460142"/>
    </source>
</evidence>
<dbReference type="Gene3D" id="2.40.110.10">
    <property type="entry name" value="Butyryl-CoA Dehydrogenase, subunit A, domain 2"/>
    <property type="match status" value="1"/>
</dbReference>
<dbReference type="EMBL" id="VZPS01000002">
    <property type="protein sequence ID" value="KAB0488069.1"/>
    <property type="molecule type" value="Genomic_DNA"/>
</dbReference>
<dbReference type="SUPFAM" id="SSF56645">
    <property type="entry name" value="Acyl-CoA dehydrogenase NM domain-like"/>
    <property type="match status" value="1"/>
</dbReference>
<dbReference type="InterPro" id="IPR009100">
    <property type="entry name" value="AcylCoA_DH/oxidase_NM_dom_sf"/>
</dbReference>
<evidence type="ECO:0000313" key="2">
    <source>
        <dbReference type="EMBL" id="OLU05503.1"/>
    </source>
</evidence>
<keyword evidence="4" id="KW-1185">Reference proteome</keyword>
<reference evidence="2" key="2">
    <citation type="submission" date="2017-01" db="EMBL/GenBank/DDBJ databases">
        <authorList>
            <person name="Mah S.A."/>
            <person name="Swanson W.J."/>
            <person name="Moy G.W."/>
            <person name="Vacquier V.D."/>
        </authorList>
    </citation>
    <scope>NUCLEOTIDE SEQUENCE [LARGE SCALE GENOMIC DNA]</scope>
    <source>
        <strain evidence="2">MT1</strain>
    </source>
</reference>
<dbReference type="OrthoDB" id="107064at2"/>
<evidence type="ECO:0000313" key="4">
    <source>
        <dbReference type="Proteomes" id="UP000186756"/>
    </source>
</evidence>
<dbReference type="Proteomes" id="UP000460142">
    <property type="component" value="Unassembled WGS sequence"/>
</dbReference>
<proteinExistence type="predicted"/>
<reference evidence="4" key="3">
    <citation type="submission" date="2017-01" db="EMBL/GenBank/DDBJ databases">
        <authorList>
            <person name="Poblete-Castro I."/>
        </authorList>
    </citation>
    <scope>NUCLEOTIDE SEQUENCE [LARGE SCALE GENOMIC DNA]</scope>
    <source>
        <strain evidence="4">DSM 18361 / CCUG 53116 / MT1</strain>
    </source>
</reference>
<dbReference type="GO" id="GO:0016627">
    <property type="term" value="F:oxidoreductase activity, acting on the CH-CH group of donors"/>
    <property type="evidence" value="ECO:0007669"/>
    <property type="project" value="InterPro"/>
</dbReference>
<gene>
    <name evidence="2" type="ORF">BVK86_04340</name>
    <name evidence="1" type="ORF">F7R15_04355</name>
    <name evidence="3" type="ORF">SAMN04490202_5097</name>
</gene>
<sequence>MSNAANLQNLLIRFAARPVSSSPDTELPQLMQKLIDSGFASLPMPGQGLTLERWRTLAAVAASDLALVKLFEGHTDAMAIMAELEPDEPMPAGVWGTWAAEPHFARVNIMDRQGDRVYLHGRKAWCSGAPMLDWALLTTWDEQHRPQLVAVDLRQSTISRLDDAWQAVGMAGTASVDVAFKGALGRCVGMPGQYVDRPGFWQGGGGIAACWYGAACALAGYLREHCRQPHHDAHAAAHLGAVDAALCSAAACLRDTAMWIDANPRVSAQIPVRRLRTQVESAVNVVLEQVGRALGATPFCRNAHFARLAADLPVFIRQSHGQKDLAALGELIAVQPADGWRL</sequence>
<organism evidence="3 5">
    <name type="scientific">Pseudomonas reinekei</name>
    <dbReference type="NCBI Taxonomy" id="395598"/>
    <lineage>
        <taxon>Bacteria</taxon>
        <taxon>Pseudomonadati</taxon>
        <taxon>Pseudomonadota</taxon>
        <taxon>Gammaproteobacteria</taxon>
        <taxon>Pseudomonadales</taxon>
        <taxon>Pseudomonadaceae</taxon>
        <taxon>Pseudomonas</taxon>
    </lineage>
</organism>
<dbReference type="EMBL" id="LT629709">
    <property type="protein sequence ID" value="SDP60398.1"/>
    <property type="molecule type" value="Genomic_DNA"/>
</dbReference>
<accession>A0A1H0U370</accession>
<dbReference type="RefSeq" id="WP_075945253.1">
    <property type="nucleotide sequence ID" value="NZ_LT629709.1"/>
</dbReference>
<protein>
    <submittedName>
        <fullName evidence="1">Acyl-CoA dehydrogenase</fullName>
    </submittedName>
</protein>
<evidence type="ECO:0000313" key="5">
    <source>
        <dbReference type="Proteomes" id="UP000198549"/>
    </source>
</evidence>
<reference evidence="1 6" key="4">
    <citation type="submission" date="2019-09" db="EMBL/GenBank/DDBJ databases">
        <title>Draft genome sequences of 48 bacterial type strains from the CCUG.</title>
        <authorList>
            <person name="Tunovic T."/>
            <person name="Pineiro-Iglesias B."/>
            <person name="Unosson C."/>
            <person name="Inganas E."/>
            <person name="Ohlen M."/>
            <person name="Cardew S."/>
            <person name="Jensie-Markopoulos S."/>
            <person name="Salva-Serra F."/>
            <person name="Jaen-Luchoro D."/>
            <person name="Karlsson R."/>
            <person name="Svensson-Stadler L."/>
            <person name="Chun J."/>
            <person name="Moore E."/>
        </authorList>
    </citation>
    <scope>NUCLEOTIDE SEQUENCE [LARGE SCALE GENOMIC DNA]</scope>
    <source>
        <strain evidence="1 6">CCUG 53116</strain>
    </source>
</reference>
<dbReference type="AlphaFoldDB" id="A0A1H0U370"/>
<evidence type="ECO:0000313" key="1">
    <source>
        <dbReference type="EMBL" id="KAB0488069.1"/>
    </source>
</evidence>
<evidence type="ECO:0000313" key="3">
    <source>
        <dbReference type="EMBL" id="SDP60398.1"/>
    </source>
</evidence>
<dbReference type="Proteomes" id="UP000186756">
    <property type="component" value="Unassembled WGS sequence"/>
</dbReference>